<evidence type="ECO:0000313" key="3">
    <source>
        <dbReference type="Proteomes" id="UP000054977"/>
    </source>
</evidence>
<dbReference type="Proteomes" id="UP000054977">
    <property type="component" value="Unassembled WGS sequence"/>
</dbReference>
<sequence length="1450" mass="158895">MRPSNNVITYRVSTARPALSLFSEAGWDETSHTVTILRHDPDDHSHDELFVDHVHIERRNWSWRYPDTDLVWGQGEGEEHLGGHLSLYGNHGQGVTSRGSVVSKVQVQRVAAMYKCRIAADAGATVDKTGVLSWDSDSDQWKKASWHDVLVFGYYSFEYQVHFAPADVTVCAFIDKRGSGSCWVPWTPPEEYLAPNLFKDVCKSKEPDSGSPGSYAFAFADLLLDFHLADGFDPDVDASADGGAIGSVFPKRMTVEFVNQLFMEFNGAMAIPGPNPSDPAKVYAVTGRSVNAMTSRLIGSYLVSQPSKPEKALFSVHQGKLIVDGQAHDQSELVGDTLSWTDLPADLADQTGLPATGSATFSGDGTHIITTSFGATGKRLPAAELHAAHRDLIHRQPRLARAMLASGVGGLKVDGLLTMKNFELHEVTEGGQKSSVYVDKVQAPTMTSYDKILRTFMTKDLRETYLSNAPVDLDDEERAISQKNAQFATFCKSLEVPYLVNVLAQGVAQDEYAKNLNAARARKFLSKHPAKCDEFSELVSTLYQHHWEKQFPQIREYLKDQNNDHDRDIDSIRQKWIAEIQAGAESIADPDHPQATINEQIKFIEELTTQAKTTRTYWAYMLYLYLTSNEQLQAYRLQISSPARRNMADSQSLALLLQTNNGVLNVLDPSGYFSRQYSEVMQMYNLSGIVSDWVDYGGNMDNFCYAAEEILKGYIKKYVNSLDPDIQKSVMDLQKEMSAANIQQIREAYMQALSQIGVQGSWGELMAIAQRDHFSKFGAGMSKLAMAFGFSLNITSIVMLVNGGVSFKDLSAETQARAIIGGIDALAHGMAFLLKGGTRAYFFLDRTASYWSQTKQLGRLLFIDEEVAQASINAFGNAGVRWISRGNEASSVVAMMSRTATTHILDDTPWTRVMGRSLDEFVAVRLGTVLAVANLIISAIQLSKDKNKYDKAVDGVFVAAAALDVIALTATWALSFMIAGTTGAMVVSAIASIAGPLALLASIIGIILVFVFQKEHDIIYRFLEDYARPKGYFMEGTSIDYFSINRTNDGKALPAGISLVTTQLVWESRIIDVPSGPDGGFTRETLYEPKISDTAKALTFQSSAQPAEDSFTHSWGNVLSLVVDEAGIANFIAITPDRKNRKLLALAVDQKTNGVVLQDLSAEGMNTEEQAKARQWDVTIISSDSGGGDDTLPSKARVLLRHKTSGKLLDTLGLKFVTDFSNPQTTYTPPSPVTDWPLWSLKRSVAAVGNITYEDLLICLDPADTSRNLQVGGALDIGQSGQEPYTWSLGAGWPTYLSLDEKRGTVSLKKDALPKKLSDAEFKAMAEKQYAITVGSKLEDGSAVSAPAQLKVQVRHISAPYEVRYGLPLLLKVGKKYDKPTLPGLVPYVTGTFSVAPALPGFLHLNSFNGSISMVDAPTALMTRQTFTVTLKNEFGEASGKIDIEVAAAA</sequence>
<accession>A0A158G0F7</accession>
<keyword evidence="1" id="KW-1133">Transmembrane helix</keyword>
<name>A0A158G0F7_9BURK</name>
<evidence type="ECO:0000313" key="2">
    <source>
        <dbReference type="EMBL" id="SAL25423.1"/>
    </source>
</evidence>
<protein>
    <submittedName>
        <fullName evidence="2">Uncharacterized protein</fullName>
    </submittedName>
</protein>
<keyword evidence="1" id="KW-0472">Membrane</keyword>
<proteinExistence type="predicted"/>
<feature type="transmembrane region" description="Helical" evidence="1">
    <location>
        <begin position="922"/>
        <end position="943"/>
    </location>
</feature>
<reference evidence="2" key="1">
    <citation type="submission" date="2016-01" db="EMBL/GenBank/DDBJ databases">
        <authorList>
            <person name="Peeters C."/>
        </authorList>
    </citation>
    <scope>NUCLEOTIDE SEQUENCE [LARGE SCALE GENOMIC DNA]</scope>
    <source>
        <strain evidence="2">LMG 22934</strain>
    </source>
</reference>
<evidence type="ECO:0000256" key="1">
    <source>
        <dbReference type="SAM" id="Phobius"/>
    </source>
</evidence>
<comment type="caution">
    <text evidence="2">The sequence shown here is derived from an EMBL/GenBank/DDBJ whole genome shotgun (WGS) entry which is preliminary data.</text>
</comment>
<gene>
    <name evidence="2" type="ORF">AWB65_01455</name>
</gene>
<dbReference type="OrthoDB" id="9255473at2"/>
<organism evidence="2 3">
    <name type="scientific">Caballeronia humi</name>
    <dbReference type="NCBI Taxonomy" id="326474"/>
    <lineage>
        <taxon>Bacteria</taxon>
        <taxon>Pseudomonadati</taxon>
        <taxon>Pseudomonadota</taxon>
        <taxon>Betaproteobacteria</taxon>
        <taxon>Burkholderiales</taxon>
        <taxon>Burkholderiaceae</taxon>
        <taxon>Caballeronia</taxon>
    </lineage>
</organism>
<keyword evidence="1" id="KW-0812">Transmembrane</keyword>
<dbReference type="EMBL" id="FCNW02000004">
    <property type="protein sequence ID" value="SAL25423.1"/>
    <property type="molecule type" value="Genomic_DNA"/>
</dbReference>
<feature type="transmembrane region" description="Helical" evidence="1">
    <location>
        <begin position="985"/>
        <end position="1012"/>
    </location>
</feature>
<keyword evidence="3" id="KW-1185">Reference proteome</keyword>
<dbReference type="RefSeq" id="WP_125474079.1">
    <property type="nucleotide sequence ID" value="NZ_FCNW02000004.1"/>
</dbReference>
<feature type="transmembrane region" description="Helical" evidence="1">
    <location>
        <begin position="955"/>
        <end position="979"/>
    </location>
</feature>